<protein>
    <recommendedName>
        <fullName evidence="4">Ferritin-like domain-containing protein</fullName>
    </recommendedName>
</protein>
<feature type="region of interest" description="Disordered" evidence="1">
    <location>
        <begin position="418"/>
        <end position="438"/>
    </location>
</feature>
<proteinExistence type="predicted"/>
<name>A0A1I6L0M9_9SPHN</name>
<dbReference type="EMBL" id="FOZG01000002">
    <property type="protein sequence ID" value="SFR97014.1"/>
    <property type="molecule type" value="Genomic_DNA"/>
</dbReference>
<evidence type="ECO:0000313" key="3">
    <source>
        <dbReference type="Proteomes" id="UP000198824"/>
    </source>
</evidence>
<sequence length="438" mass="51182">MSFNPLAERGIPLAKQLRSWSELNVEPYRTEDVHPYTRCRVIVMNGIEVESIMFSHQFARNTPDVELKQRLALVRRIEQQQQKAVNWLLPGEKQENAVEITIGYEQVAVDLTAWLARNEPDPYLRQCYEFGLLEDFDHLYRYANLMDLMGNGRRAREITGDYTEITPGRPTIFEHRDPRDDLRRPMTKVAAHRQSILNAMTLVSSEQQTMNYYMNFGNRPTEPLARALYLEIAEIEEQHVTHYESLLDPEQGWATNWLQHENHECWLYWSFMQTEVDPRIRAIWELHLNMEIEHLQIAARFVEESEGVDPASLIAPYDRAMTFEENKTYLRQLVEWQVDLTAWDSEFLPVDQLPEGHRYFDYQATVNRGGAPSEEVIRQHRERFGEEYRLETDGPHPVVSLREEDGGAKLGYERNMRAKHPQGAAQTIDAEPTPALAI</sequence>
<dbReference type="AlphaFoldDB" id="A0A1I6L0M9"/>
<dbReference type="InterPro" id="IPR009078">
    <property type="entry name" value="Ferritin-like_SF"/>
</dbReference>
<dbReference type="Proteomes" id="UP000198824">
    <property type="component" value="Unassembled WGS sequence"/>
</dbReference>
<dbReference type="STRING" id="1166337.SAMN05192580_2108"/>
<dbReference type="SUPFAM" id="SSF47240">
    <property type="entry name" value="Ferritin-like"/>
    <property type="match status" value="1"/>
</dbReference>
<evidence type="ECO:0000256" key="1">
    <source>
        <dbReference type="SAM" id="MobiDB-lite"/>
    </source>
</evidence>
<evidence type="ECO:0008006" key="4">
    <source>
        <dbReference type="Google" id="ProtNLM"/>
    </source>
</evidence>
<keyword evidence="3" id="KW-1185">Reference proteome</keyword>
<dbReference type="RefSeq" id="WP_207544579.1">
    <property type="nucleotide sequence ID" value="NZ_FOZG01000002.1"/>
</dbReference>
<accession>A0A1I6L0M9</accession>
<evidence type="ECO:0000313" key="2">
    <source>
        <dbReference type="EMBL" id="SFR97014.1"/>
    </source>
</evidence>
<reference evidence="2 3" key="1">
    <citation type="submission" date="2016-10" db="EMBL/GenBank/DDBJ databases">
        <authorList>
            <person name="de Groot N.N."/>
        </authorList>
    </citation>
    <scope>NUCLEOTIDE SEQUENCE [LARGE SCALE GENOMIC DNA]</scope>
    <source>
        <strain evidence="2 3">S5-249</strain>
    </source>
</reference>
<gene>
    <name evidence="2" type="ORF">SAMN05192580_2108</name>
</gene>
<organism evidence="2 3">
    <name type="scientific">Sphingomonas jatrophae</name>
    <dbReference type="NCBI Taxonomy" id="1166337"/>
    <lineage>
        <taxon>Bacteria</taxon>
        <taxon>Pseudomonadati</taxon>
        <taxon>Pseudomonadota</taxon>
        <taxon>Alphaproteobacteria</taxon>
        <taxon>Sphingomonadales</taxon>
        <taxon>Sphingomonadaceae</taxon>
        <taxon>Sphingomonas</taxon>
    </lineage>
</organism>